<dbReference type="InterPro" id="IPR007867">
    <property type="entry name" value="GMC_OxRtase_C"/>
</dbReference>
<dbReference type="InterPro" id="IPR036188">
    <property type="entry name" value="FAD/NAD-bd_sf"/>
</dbReference>
<evidence type="ECO:0000256" key="2">
    <source>
        <dbReference type="ARBA" id="ARBA00010790"/>
    </source>
</evidence>
<evidence type="ECO:0000256" key="1">
    <source>
        <dbReference type="ARBA" id="ARBA00001974"/>
    </source>
</evidence>
<dbReference type="EMBL" id="FCOC02000006">
    <property type="protein sequence ID" value="SAL30048.1"/>
    <property type="molecule type" value="Genomic_DNA"/>
</dbReference>
<dbReference type="OrthoDB" id="9785276at2"/>
<gene>
    <name evidence="9" type="ORF">AWB64_02620</name>
</gene>
<dbReference type="RefSeq" id="WP_060819444.1">
    <property type="nucleotide sequence ID" value="NZ_FCOC02000006.1"/>
</dbReference>
<dbReference type="PANTHER" id="PTHR11552">
    <property type="entry name" value="GLUCOSE-METHANOL-CHOLINE GMC OXIDOREDUCTASE"/>
    <property type="match status" value="1"/>
</dbReference>
<reference evidence="9 10" key="1">
    <citation type="submission" date="2016-01" db="EMBL/GenBank/DDBJ databases">
        <authorList>
            <person name="Oliw E.H."/>
        </authorList>
    </citation>
    <scope>NUCLEOTIDE SEQUENCE [LARGE SCALE GENOMIC DNA]</scope>
    <source>
        <strain evidence="9">LMG 22029</strain>
    </source>
</reference>
<dbReference type="SUPFAM" id="SSF54373">
    <property type="entry name" value="FAD-linked reductases, C-terminal domain"/>
    <property type="match status" value="1"/>
</dbReference>
<evidence type="ECO:0000256" key="6">
    <source>
        <dbReference type="RuleBase" id="RU003968"/>
    </source>
</evidence>
<evidence type="ECO:0000256" key="5">
    <source>
        <dbReference type="PIRSR" id="PIRSR000137-2"/>
    </source>
</evidence>
<dbReference type="PIRSF" id="PIRSF000137">
    <property type="entry name" value="Alcohol_oxidase"/>
    <property type="match status" value="1"/>
</dbReference>
<dbReference type="InterPro" id="IPR012132">
    <property type="entry name" value="GMC_OxRdtase"/>
</dbReference>
<proteinExistence type="inferred from homology"/>
<dbReference type="PROSITE" id="PS51257">
    <property type="entry name" value="PROKAR_LIPOPROTEIN"/>
    <property type="match status" value="1"/>
</dbReference>
<comment type="similarity">
    <text evidence="2 6">Belongs to the GMC oxidoreductase family.</text>
</comment>
<keyword evidence="3 6" id="KW-0285">Flavoprotein</keyword>
<comment type="cofactor">
    <cofactor evidence="1 5">
        <name>FAD</name>
        <dbReference type="ChEBI" id="CHEBI:57692"/>
    </cofactor>
</comment>
<dbReference type="PANTHER" id="PTHR11552:SF147">
    <property type="entry name" value="CHOLINE DEHYDROGENASE, MITOCHONDRIAL"/>
    <property type="match status" value="1"/>
</dbReference>
<name>A0A158GD46_CABSO</name>
<dbReference type="GO" id="GO:0016614">
    <property type="term" value="F:oxidoreductase activity, acting on CH-OH group of donors"/>
    <property type="evidence" value="ECO:0007669"/>
    <property type="project" value="InterPro"/>
</dbReference>
<sequence length="550" mass="60080">MTTTKQYDYIIVGAGSAGCVLANRLSADRTTRVLLLEAGPADDKLWIRIPAGMTRLISDPKVNWRYSTCKEPGLNDRVLACPRGKTLGGSSSINGLVYMRGHPDDYDHWRDLGNRGWGWSDVLPLYKKSENYEGGSSMYHGGTGELSVEDLKSPHEASRAFVEAGQRIGIKLNRDFSGATHEGIGFLQLNLRSGVRESAATAFLNPVKKRPNLEICVNARVQRVLTEGRRAIGVRFTADGATHEARAHEVILSGGAINSPQLLMLSGIGPADHLRSLGIGVVHDLPGVGENLHDHTYVHYLAQVSPEFSINRKISSNLRLLPHVLRYITTRQGLLTSAAAQVGAYLRSDPSLNRPDLQMQFRPFSILVRKDGTISAENVPAVTASCSQSRPQSRGRLWLDSSDPMVAPQILFNYLTAQTDRQVLMAGVRWMRKVFAAEPFASHVVKETVPGLGVSSDEDLMAYLRANAQPMYHPVGSCKMGHDAMAVVDDRLRVHGIGNLRVVDASIMPSITSGNTNAPTIMIAEKASQMILEDARRGRAEIPVSVSEHA</sequence>
<dbReference type="Pfam" id="PF00732">
    <property type="entry name" value="GMC_oxred_N"/>
    <property type="match status" value="1"/>
</dbReference>
<dbReference type="SUPFAM" id="SSF51905">
    <property type="entry name" value="FAD/NAD(P)-binding domain"/>
    <property type="match status" value="1"/>
</dbReference>
<evidence type="ECO:0000313" key="9">
    <source>
        <dbReference type="EMBL" id="SAL30048.1"/>
    </source>
</evidence>
<dbReference type="InterPro" id="IPR000172">
    <property type="entry name" value="GMC_OxRdtase_N"/>
</dbReference>
<feature type="binding site" evidence="5">
    <location>
        <position position="221"/>
    </location>
    <ligand>
        <name>FAD</name>
        <dbReference type="ChEBI" id="CHEBI:57692"/>
    </ligand>
</feature>
<dbReference type="AlphaFoldDB" id="A0A158GD46"/>
<feature type="domain" description="Glucose-methanol-choline oxidoreductase N-terminal" evidence="7">
    <location>
        <begin position="84"/>
        <end position="107"/>
    </location>
</feature>
<dbReference type="GO" id="GO:0050660">
    <property type="term" value="F:flavin adenine dinucleotide binding"/>
    <property type="evidence" value="ECO:0007669"/>
    <property type="project" value="InterPro"/>
</dbReference>
<dbReference type="Gene3D" id="3.30.560.10">
    <property type="entry name" value="Glucose Oxidase, domain 3"/>
    <property type="match status" value="1"/>
</dbReference>
<evidence type="ECO:0000256" key="4">
    <source>
        <dbReference type="ARBA" id="ARBA00022827"/>
    </source>
</evidence>
<evidence type="ECO:0000256" key="3">
    <source>
        <dbReference type="ARBA" id="ARBA00022630"/>
    </source>
</evidence>
<feature type="domain" description="Glucose-methanol-choline oxidoreductase N-terminal" evidence="8">
    <location>
        <begin position="255"/>
        <end position="269"/>
    </location>
</feature>
<dbReference type="PROSITE" id="PS00623">
    <property type="entry name" value="GMC_OXRED_1"/>
    <property type="match status" value="1"/>
</dbReference>
<keyword evidence="4 5" id="KW-0274">FAD</keyword>
<feature type="binding site" evidence="5">
    <location>
        <begin position="94"/>
        <end position="97"/>
    </location>
    <ligand>
        <name>FAD</name>
        <dbReference type="ChEBI" id="CHEBI:57692"/>
    </ligand>
</feature>
<evidence type="ECO:0000259" key="8">
    <source>
        <dbReference type="PROSITE" id="PS00624"/>
    </source>
</evidence>
<evidence type="ECO:0000313" key="10">
    <source>
        <dbReference type="Proteomes" id="UP000054893"/>
    </source>
</evidence>
<evidence type="ECO:0000259" key="7">
    <source>
        <dbReference type="PROSITE" id="PS00623"/>
    </source>
</evidence>
<dbReference type="Gene3D" id="3.50.50.60">
    <property type="entry name" value="FAD/NAD(P)-binding domain"/>
    <property type="match status" value="1"/>
</dbReference>
<dbReference type="PROSITE" id="PS00624">
    <property type="entry name" value="GMC_OXRED_2"/>
    <property type="match status" value="1"/>
</dbReference>
<protein>
    <submittedName>
        <fullName evidence="9">Glucose-methanol-choline oxidoreductase</fullName>
    </submittedName>
</protein>
<dbReference type="Pfam" id="PF05199">
    <property type="entry name" value="GMC_oxred_C"/>
    <property type="match status" value="1"/>
</dbReference>
<dbReference type="Proteomes" id="UP000054893">
    <property type="component" value="Unassembled WGS sequence"/>
</dbReference>
<organism evidence="9 10">
    <name type="scientific">Caballeronia sordidicola</name>
    <name type="common">Burkholderia sordidicola</name>
    <dbReference type="NCBI Taxonomy" id="196367"/>
    <lineage>
        <taxon>Bacteria</taxon>
        <taxon>Pseudomonadati</taxon>
        <taxon>Pseudomonadota</taxon>
        <taxon>Betaproteobacteria</taxon>
        <taxon>Burkholderiales</taxon>
        <taxon>Burkholderiaceae</taxon>
        <taxon>Caballeronia</taxon>
    </lineage>
</organism>
<accession>A0A158GD46</accession>